<feature type="binding site" evidence="8">
    <location>
        <position position="48"/>
    </location>
    <ligand>
        <name>Mg(2+)</name>
        <dbReference type="ChEBI" id="CHEBI:18420"/>
    </ligand>
</feature>
<feature type="binding site" evidence="8">
    <location>
        <position position="155"/>
    </location>
    <ligand>
        <name>Mg(2+)</name>
        <dbReference type="ChEBI" id="CHEBI:18420"/>
    </ligand>
</feature>
<feature type="binding site" evidence="8">
    <location>
        <position position="329"/>
    </location>
    <ligand>
        <name>Zn(2+)</name>
        <dbReference type="ChEBI" id="CHEBI:29105"/>
        <label>2</label>
    </ligand>
</feature>
<dbReference type="PANTHER" id="PTHR11596:SF5">
    <property type="entry name" value="ALKALINE PHOSPHATASE"/>
    <property type="match status" value="1"/>
</dbReference>
<accession>A0A521EJ35</accession>
<evidence type="ECO:0000313" key="10">
    <source>
        <dbReference type="EMBL" id="SMO83924.1"/>
    </source>
</evidence>
<sequence>MKKRKAGIVLLMIVLSIALIGGQIHGVQAGGKQDISNKPKNVILMVGDGMGFPQVTAAAYTKRKRGYSPGHLHMQRLTHSGNVITHSHDSVVTDSAASATAFSAGHKTDNGYLGQAPRNKRHWDHEHFYNVQTVLEAAEKRGLKTGLVTTARLTHATPAAFASHVPDRGMENEIASQMLTQDIEVLLGGGRRHFLPESEGGRRDDGRNLLKEADQKGYDVVQDRKSLRKATGEKLLGVFNDSHLTYELDRKMTREPHLKTMTKKAIRHLSKSDKGFFLMVEGGRIDHAGHANHPATNVNETLAFDQAVKEAIKFASKDQNTLVIVTADHETGGMSVGANSEYAYHKDVIRKVKRTPEYMSKKLKADGSNLEAVLARYAGIKNLKPEEKEIIRSADNTADGIAKVISDRALIGWTTDGHTALNVPIYSYGPYSNRLTGTLDNTLIAKIIFRAIGD</sequence>
<name>A0A521EJ35_9BACL</name>
<dbReference type="SMART" id="SM00098">
    <property type="entry name" value="alkPPc"/>
    <property type="match status" value="1"/>
</dbReference>
<evidence type="ECO:0000256" key="7">
    <source>
        <dbReference type="PIRSR" id="PIRSR601952-1"/>
    </source>
</evidence>
<reference evidence="10 11" key="1">
    <citation type="submission" date="2017-05" db="EMBL/GenBank/DDBJ databases">
        <authorList>
            <person name="Varghese N."/>
            <person name="Submissions S."/>
        </authorList>
    </citation>
    <scope>NUCLEOTIDE SEQUENCE [LARGE SCALE GENOMIC DNA]</scope>
    <source>
        <strain evidence="10 11">DSM 45474</strain>
    </source>
</reference>
<feature type="binding site" evidence="8">
    <location>
        <position position="157"/>
    </location>
    <ligand>
        <name>Mg(2+)</name>
        <dbReference type="ChEBI" id="CHEBI:18420"/>
    </ligand>
</feature>
<keyword evidence="3 8" id="KW-0479">Metal-binding</keyword>
<dbReference type="CDD" id="cd16012">
    <property type="entry name" value="ALP"/>
    <property type="match status" value="1"/>
</dbReference>
<dbReference type="Proteomes" id="UP000315636">
    <property type="component" value="Unassembled WGS sequence"/>
</dbReference>
<evidence type="ECO:0000256" key="9">
    <source>
        <dbReference type="RuleBase" id="RU003946"/>
    </source>
</evidence>
<evidence type="ECO:0000256" key="8">
    <source>
        <dbReference type="PIRSR" id="PIRSR601952-2"/>
    </source>
</evidence>
<feature type="binding site" evidence="8">
    <location>
        <position position="328"/>
    </location>
    <ligand>
        <name>Zn(2+)</name>
        <dbReference type="ChEBI" id="CHEBI:29105"/>
        <label>2</label>
    </ligand>
</feature>
<dbReference type="Pfam" id="PF00245">
    <property type="entry name" value="Alk_phosphatase"/>
    <property type="match status" value="1"/>
</dbReference>
<dbReference type="RefSeq" id="WP_142506240.1">
    <property type="nucleotide sequence ID" value="NZ_FXTI01000009.1"/>
</dbReference>
<feature type="binding site" evidence="8">
    <location>
        <position position="281"/>
    </location>
    <ligand>
        <name>Mg(2+)</name>
        <dbReference type="ChEBI" id="CHEBI:18420"/>
    </ligand>
</feature>
<dbReference type="PROSITE" id="PS00123">
    <property type="entry name" value="ALKALINE_PHOSPHATASE"/>
    <property type="match status" value="1"/>
</dbReference>
<evidence type="ECO:0000256" key="1">
    <source>
        <dbReference type="ARBA" id="ARBA00005984"/>
    </source>
</evidence>
<keyword evidence="4" id="KW-0378">Hydrolase</keyword>
<evidence type="ECO:0000256" key="6">
    <source>
        <dbReference type="ARBA" id="ARBA00022842"/>
    </source>
</evidence>
<dbReference type="PANTHER" id="PTHR11596">
    <property type="entry name" value="ALKALINE PHOSPHATASE"/>
    <property type="match status" value="1"/>
</dbReference>
<dbReference type="OrthoDB" id="9794455at2"/>
<comment type="cofactor">
    <cofactor evidence="8">
        <name>Zn(2+)</name>
        <dbReference type="ChEBI" id="CHEBI:29105"/>
    </cofactor>
    <text evidence="8">Binds 2 Zn(2+) ions.</text>
</comment>
<dbReference type="InterPro" id="IPR001952">
    <property type="entry name" value="Alkaline_phosphatase"/>
</dbReference>
<organism evidence="10 11">
    <name type="scientific">Melghirimyces algeriensis</name>
    <dbReference type="NCBI Taxonomy" id="910412"/>
    <lineage>
        <taxon>Bacteria</taxon>
        <taxon>Bacillati</taxon>
        <taxon>Bacillota</taxon>
        <taxon>Bacilli</taxon>
        <taxon>Bacillales</taxon>
        <taxon>Thermoactinomycetaceae</taxon>
        <taxon>Melghirimyces</taxon>
    </lineage>
</organism>
<keyword evidence="2" id="KW-0597">Phosphoprotein</keyword>
<evidence type="ECO:0000256" key="2">
    <source>
        <dbReference type="ARBA" id="ARBA00022553"/>
    </source>
</evidence>
<dbReference type="GO" id="GO:0046872">
    <property type="term" value="F:metal ion binding"/>
    <property type="evidence" value="ECO:0007669"/>
    <property type="project" value="UniProtKB-KW"/>
</dbReference>
<dbReference type="Gene3D" id="1.10.60.40">
    <property type="match status" value="1"/>
</dbReference>
<gene>
    <name evidence="10" type="ORF">SAMN06264849_109101</name>
</gene>
<protein>
    <submittedName>
        <fullName evidence="10">Alkaline phosphatase</fullName>
    </submittedName>
</protein>
<comment type="similarity">
    <text evidence="1 9">Belongs to the alkaline phosphatase family.</text>
</comment>
<feature type="binding site" evidence="8">
    <location>
        <position position="286"/>
    </location>
    <ligand>
        <name>Zn(2+)</name>
        <dbReference type="ChEBI" id="CHEBI:29105"/>
        <label>2</label>
    </ligand>
</feature>
<keyword evidence="6 8" id="KW-0460">Magnesium</keyword>
<dbReference type="AlphaFoldDB" id="A0A521EJ35"/>
<feature type="binding site" evidence="8">
    <location>
        <position position="290"/>
    </location>
    <ligand>
        <name>Zn(2+)</name>
        <dbReference type="ChEBI" id="CHEBI:29105"/>
        <label>2</label>
    </ligand>
</feature>
<dbReference type="InterPro" id="IPR018299">
    <property type="entry name" value="Alkaline_phosphatase_AS"/>
</dbReference>
<evidence type="ECO:0000313" key="11">
    <source>
        <dbReference type="Proteomes" id="UP000315636"/>
    </source>
</evidence>
<evidence type="ECO:0000256" key="3">
    <source>
        <dbReference type="ARBA" id="ARBA00022723"/>
    </source>
</evidence>
<feature type="active site" description="Phosphoserine intermediate" evidence="7">
    <location>
        <position position="95"/>
    </location>
</feature>
<feature type="binding site" evidence="8">
    <location>
        <position position="418"/>
    </location>
    <ligand>
        <name>Zn(2+)</name>
        <dbReference type="ChEBI" id="CHEBI:29105"/>
        <label>2</label>
    </ligand>
</feature>
<dbReference type="Gene3D" id="3.40.720.10">
    <property type="entry name" value="Alkaline Phosphatase, subunit A"/>
    <property type="match status" value="1"/>
</dbReference>
<dbReference type="SUPFAM" id="SSF53649">
    <property type="entry name" value="Alkaline phosphatase-like"/>
    <property type="match status" value="1"/>
</dbReference>
<evidence type="ECO:0000256" key="4">
    <source>
        <dbReference type="ARBA" id="ARBA00022801"/>
    </source>
</evidence>
<keyword evidence="11" id="KW-1185">Reference proteome</keyword>
<feature type="binding site" evidence="8">
    <location>
        <position position="48"/>
    </location>
    <ligand>
        <name>Zn(2+)</name>
        <dbReference type="ChEBI" id="CHEBI:29105"/>
        <label>2</label>
    </ligand>
</feature>
<keyword evidence="5 8" id="KW-0862">Zinc</keyword>
<evidence type="ECO:0000256" key="5">
    <source>
        <dbReference type="ARBA" id="ARBA00022833"/>
    </source>
</evidence>
<dbReference type="PRINTS" id="PR00113">
    <property type="entry name" value="ALKPHPHTASE"/>
</dbReference>
<dbReference type="InterPro" id="IPR017850">
    <property type="entry name" value="Alkaline_phosphatase_core_sf"/>
</dbReference>
<proteinExistence type="inferred from homology"/>
<dbReference type="EMBL" id="FXTI01000009">
    <property type="protein sequence ID" value="SMO83924.1"/>
    <property type="molecule type" value="Genomic_DNA"/>
</dbReference>
<comment type="cofactor">
    <cofactor evidence="8">
        <name>Mg(2+)</name>
        <dbReference type="ChEBI" id="CHEBI:18420"/>
    </cofactor>
    <text evidence="8">Binds 1 Mg(2+) ion.</text>
</comment>
<dbReference type="GO" id="GO:0004035">
    <property type="term" value="F:alkaline phosphatase activity"/>
    <property type="evidence" value="ECO:0007669"/>
    <property type="project" value="TreeGrafter"/>
</dbReference>